<sequence length="63" mass="7007">MEKFIFLPKKTLFLVEAKYVVLNAKSMVSYSFALMMSAGSISKFEGVVQHILLLSGGAKTHLR</sequence>
<name>A0A0K2UST1_LEPSM</name>
<accession>A0A0K2UST1</accession>
<organism evidence="1">
    <name type="scientific">Lepeophtheirus salmonis</name>
    <name type="common">Salmon louse</name>
    <name type="synonym">Caligus salmonis</name>
    <dbReference type="NCBI Taxonomy" id="72036"/>
    <lineage>
        <taxon>Eukaryota</taxon>
        <taxon>Metazoa</taxon>
        <taxon>Ecdysozoa</taxon>
        <taxon>Arthropoda</taxon>
        <taxon>Crustacea</taxon>
        <taxon>Multicrustacea</taxon>
        <taxon>Hexanauplia</taxon>
        <taxon>Copepoda</taxon>
        <taxon>Siphonostomatoida</taxon>
        <taxon>Caligidae</taxon>
        <taxon>Lepeophtheirus</taxon>
    </lineage>
</organism>
<reference evidence="1" key="1">
    <citation type="submission" date="2014-05" db="EMBL/GenBank/DDBJ databases">
        <authorList>
            <person name="Chronopoulou M."/>
        </authorList>
    </citation>
    <scope>NUCLEOTIDE SEQUENCE</scope>
    <source>
        <tissue evidence="1">Whole organism</tissue>
    </source>
</reference>
<protein>
    <submittedName>
        <fullName evidence="1">Uncharacterized protein</fullName>
    </submittedName>
</protein>
<proteinExistence type="predicted"/>
<evidence type="ECO:0000313" key="1">
    <source>
        <dbReference type="EMBL" id="CDW41329.1"/>
    </source>
</evidence>
<dbReference type="AlphaFoldDB" id="A0A0K2UST1"/>
<dbReference type="EMBL" id="HACA01023968">
    <property type="protein sequence ID" value="CDW41329.1"/>
    <property type="molecule type" value="Transcribed_RNA"/>
</dbReference>